<feature type="transmembrane region" description="Helical" evidence="7">
    <location>
        <begin position="137"/>
        <end position="162"/>
    </location>
</feature>
<dbReference type="Pfam" id="PF00528">
    <property type="entry name" value="BPD_transp_1"/>
    <property type="match status" value="1"/>
</dbReference>
<evidence type="ECO:0000256" key="7">
    <source>
        <dbReference type="RuleBase" id="RU363032"/>
    </source>
</evidence>
<comment type="caution">
    <text evidence="9">The sequence shown here is derived from an EMBL/GenBank/DDBJ whole genome shotgun (WGS) entry which is preliminary data.</text>
</comment>
<dbReference type="OrthoDB" id="9807402at2"/>
<proteinExistence type="inferred from homology"/>
<evidence type="ECO:0000256" key="5">
    <source>
        <dbReference type="ARBA" id="ARBA00022989"/>
    </source>
</evidence>
<organism evidence="9 10">
    <name type="scientific">Neorhizobium alkalisoli</name>
    <dbReference type="NCBI Taxonomy" id="528178"/>
    <lineage>
        <taxon>Bacteria</taxon>
        <taxon>Pseudomonadati</taxon>
        <taxon>Pseudomonadota</taxon>
        <taxon>Alphaproteobacteria</taxon>
        <taxon>Hyphomicrobiales</taxon>
        <taxon>Rhizobiaceae</taxon>
        <taxon>Rhizobium/Agrobacterium group</taxon>
        <taxon>Neorhizobium</taxon>
    </lineage>
</organism>
<evidence type="ECO:0000259" key="8">
    <source>
        <dbReference type="PROSITE" id="PS50928"/>
    </source>
</evidence>
<dbReference type="EMBL" id="VIWP01000001">
    <property type="protein sequence ID" value="TWF58712.1"/>
    <property type="molecule type" value="Genomic_DNA"/>
</dbReference>
<dbReference type="Gene3D" id="1.10.3720.10">
    <property type="entry name" value="MetI-like"/>
    <property type="match status" value="1"/>
</dbReference>
<evidence type="ECO:0000256" key="4">
    <source>
        <dbReference type="ARBA" id="ARBA00022692"/>
    </source>
</evidence>
<keyword evidence="5 7" id="KW-1133">Transmembrane helix</keyword>
<feature type="domain" description="ABC transmembrane type-1" evidence="8">
    <location>
        <begin position="98"/>
        <end position="299"/>
    </location>
</feature>
<keyword evidence="10" id="KW-1185">Reference proteome</keyword>
<dbReference type="PROSITE" id="PS50928">
    <property type="entry name" value="ABC_TM1"/>
    <property type="match status" value="1"/>
</dbReference>
<feature type="transmembrane region" description="Helical" evidence="7">
    <location>
        <begin position="234"/>
        <end position="256"/>
    </location>
</feature>
<protein>
    <submittedName>
        <fullName evidence="9">Peptide/nickel transport system permease protein</fullName>
    </submittedName>
</protein>
<comment type="subcellular location">
    <subcellularLocation>
        <location evidence="1 7">Cell membrane</location>
        <topology evidence="1 7">Multi-pass membrane protein</topology>
    </subcellularLocation>
</comment>
<feature type="transmembrane region" description="Helical" evidence="7">
    <location>
        <begin position="102"/>
        <end position="125"/>
    </location>
</feature>
<dbReference type="RefSeq" id="WP_145632076.1">
    <property type="nucleotide sequence ID" value="NZ_VIWP01000001.1"/>
</dbReference>
<evidence type="ECO:0000256" key="3">
    <source>
        <dbReference type="ARBA" id="ARBA00022475"/>
    </source>
</evidence>
<accession>A0A561R806</accession>
<dbReference type="InterPro" id="IPR000515">
    <property type="entry name" value="MetI-like"/>
</dbReference>
<dbReference type="GO" id="GO:0005886">
    <property type="term" value="C:plasma membrane"/>
    <property type="evidence" value="ECO:0007669"/>
    <property type="project" value="UniProtKB-SubCell"/>
</dbReference>
<dbReference type="GO" id="GO:0071916">
    <property type="term" value="F:dipeptide transmembrane transporter activity"/>
    <property type="evidence" value="ECO:0007669"/>
    <property type="project" value="TreeGrafter"/>
</dbReference>
<feature type="transmembrane region" description="Helical" evidence="7">
    <location>
        <begin position="276"/>
        <end position="295"/>
    </location>
</feature>
<keyword evidence="3" id="KW-1003">Cell membrane</keyword>
<evidence type="ECO:0000256" key="1">
    <source>
        <dbReference type="ARBA" id="ARBA00004651"/>
    </source>
</evidence>
<dbReference type="PANTHER" id="PTHR43163">
    <property type="entry name" value="DIPEPTIDE TRANSPORT SYSTEM PERMEASE PROTEIN DPPB-RELATED"/>
    <property type="match status" value="1"/>
</dbReference>
<gene>
    <name evidence="9" type="ORF">FHW37_101516</name>
</gene>
<keyword evidence="4 7" id="KW-0812">Transmembrane</keyword>
<evidence type="ECO:0000256" key="6">
    <source>
        <dbReference type="ARBA" id="ARBA00023136"/>
    </source>
</evidence>
<keyword evidence="2 7" id="KW-0813">Transport</keyword>
<sequence length="316" mass="34032">MMISSLKAIGLRVARSLVTLLFCVTLVFVILRAAGDPSEELLPPETPPDVRQEYRVQWGLDQPIYVQYLKFIGRVAHGDLGKSFVSDRPTTELVIEAMPKTLMLGLSALILATLIGLSLGIAAALRHGTTVDRSLMAAAVLGYSMPIFFLGILLILAFALHLRILPSSGSSSPLHIILPMVTLALPLAGRVARFARTATLEVMGKPFIRTARAKGLRQLPVILRHALPNAMVPLLMFFGIEIGIILSGTVVVESIFAWPGLGRLLVDSVGMRDLPVVQGVILMITLVIILSNLFVDILHAMIDPKVSLARTLGGAG</sequence>
<evidence type="ECO:0000313" key="9">
    <source>
        <dbReference type="EMBL" id="TWF58712.1"/>
    </source>
</evidence>
<keyword evidence="6 7" id="KW-0472">Membrane</keyword>
<reference evidence="9 10" key="1">
    <citation type="submission" date="2019-06" db="EMBL/GenBank/DDBJ databases">
        <title>Sorghum-associated microbial communities from plants grown in Nebraska, USA.</title>
        <authorList>
            <person name="Schachtman D."/>
        </authorList>
    </citation>
    <scope>NUCLEOTIDE SEQUENCE [LARGE SCALE GENOMIC DNA]</scope>
    <source>
        <strain evidence="9 10">1225</strain>
    </source>
</reference>
<dbReference type="Proteomes" id="UP000320653">
    <property type="component" value="Unassembled WGS sequence"/>
</dbReference>
<comment type="similarity">
    <text evidence="7">Belongs to the binding-protein-dependent transport system permease family.</text>
</comment>
<evidence type="ECO:0000313" key="10">
    <source>
        <dbReference type="Proteomes" id="UP000320653"/>
    </source>
</evidence>
<feature type="transmembrane region" description="Helical" evidence="7">
    <location>
        <begin position="174"/>
        <end position="195"/>
    </location>
</feature>
<dbReference type="PANTHER" id="PTHR43163:SF6">
    <property type="entry name" value="DIPEPTIDE TRANSPORT SYSTEM PERMEASE PROTEIN DPPB-RELATED"/>
    <property type="match status" value="1"/>
</dbReference>
<dbReference type="SUPFAM" id="SSF161098">
    <property type="entry name" value="MetI-like"/>
    <property type="match status" value="1"/>
</dbReference>
<dbReference type="CDD" id="cd06261">
    <property type="entry name" value="TM_PBP2"/>
    <property type="match status" value="1"/>
</dbReference>
<evidence type="ECO:0000256" key="2">
    <source>
        <dbReference type="ARBA" id="ARBA00022448"/>
    </source>
</evidence>
<name>A0A561R806_9HYPH</name>
<dbReference type="InterPro" id="IPR035906">
    <property type="entry name" value="MetI-like_sf"/>
</dbReference>
<dbReference type="AlphaFoldDB" id="A0A561R806"/>